<protein>
    <submittedName>
        <fullName evidence="2">Uncharacterized protein</fullName>
    </submittedName>
</protein>
<organism evidence="2 4">
    <name type="scientific">Aliarcobacter trophiarum LMG 25534</name>
    <dbReference type="NCBI Taxonomy" id="1032241"/>
    <lineage>
        <taxon>Bacteria</taxon>
        <taxon>Pseudomonadati</taxon>
        <taxon>Campylobacterota</taxon>
        <taxon>Epsilonproteobacteria</taxon>
        <taxon>Campylobacterales</taxon>
        <taxon>Arcobacteraceae</taxon>
        <taxon>Aliarcobacter</taxon>
    </lineage>
</organism>
<evidence type="ECO:0000313" key="5">
    <source>
        <dbReference type="Proteomes" id="UP000289132"/>
    </source>
</evidence>
<reference evidence="2 4" key="2">
    <citation type="submission" date="2018-07" db="EMBL/GenBank/DDBJ databases">
        <title>Complete genome of the Arcobacter trophiarum type strain LMG 25534.</title>
        <authorList>
            <person name="Miller W.G."/>
            <person name="Yee E."/>
        </authorList>
    </citation>
    <scope>NUCLEOTIDE SEQUENCE [LARGE SCALE GENOMIC DNA]</scope>
    <source>
        <strain evidence="2 4">LMG 25534</strain>
    </source>
</reference>
<keyword evidence="1" id="KW-0175">Coiled coil</keyword>
<feature type="coiled-coil region" evidence="1">
    <location>
        <begin position="87"/>
        <end position="137"/>
    </location>
</feature>
<reference evidence="3 5" key="1">
    <citation type="submission" date="2017-10" db="EMBL/GenBank/DDBJ databases">
        <title>Genomics of the genus Arcobacter.</title>
        <authorList>
            <person name="Perez-Cataluna A."/>
            <person name="Figueras M.J."/>
        </authorList>
    </citation>
    <scope>NUCLEOTIDE SEQUENCE [LARGE SCALE GENOMIC DNA]</scope>
    <source>
        <strain evidence="3 5">LMG 25534</strain>
    </source>
</reference>
<accession>A0AAD0VLN0</accession>
<dbReference type="KEGG" id="atp:ATR_0496"/>
<keyword evidence="5" id="KW-1185">Reference proteome</keyword>
<name>A0AAD0VLN0_9BACT</name>
<dbReference type="EMBL" id="CP031367">
    <property type="protein sequence ID" value="AXK48377.1"/>
    <property type="molecule type" value="Genomic_DNA"/>
</dbReference>
<gene>
    <name evidence="2" type="ORF">ATR_0496</name>
    <name evidence="3" type="ORF">CRU87_00240</name>
</gene>
<dbReference type="EMBL" id="PDKD01000001">
    <property type="protein sequence ID" value="RXJ92953.1"/>
    <property type="molecule type" value="Genomic_DNA"/>
</dbReference>
<evidence type="ECO:0000313" key="3">
    <source>
        <dbReference type="EMBL" id="RXJ92953.1"/>
    </source>
</evidence>
<proteinExistence type="predicted"/>
<evidence type="ECO:0000313" key="4">
    <source>
        <dbReference type="Proteomes" id="UP000254504"/>
    </source>
</evidence>
<dbReference type="Proteomes" id="UP000254504">
    <property type="component" value="Chromosome"/>
</dbReference>
<dbReference type="Proteomes" id="UP000289132">
    <property type="component" value="Unassembled WGS sequence"/>
</dbReference>
<sequence length="154" mass="17718">MQISNNSNSILSSDLYDISTDVKQNKDRFDIFMENRDKEKTENKKRESILEDIESISKTGFTKDEIELIKKKLEEIQNKRAESGYTAQSIEEDLANKKADLQQAIYEATGKTVNLENNDLNNLMTSQENQNSSLNKASTDEELRLVDKFKKETV</sequence>
<evidence type="ECO:0000256" key="1">
    <source>
        <dbReference type="SAM" id="Coils"/>
    </source>
</evidence>
<dbReference type="RefSeq" id="WP_115427915.1">
    <property type="nucleotide sequence ID" value="NZ_CP031367.1"/>
</dbReference>
<dbReference type="AlphaFoldDB" id="A0AAD0VLN0"/>
<evidence type="ECO:0000313" key="2">
    <source>
        <dbReference type="EMBL" id="AXK48377.1"/>
    </source>
</evidence>